<evidence type="ECO:0000313" key="1">
    <source>
        <dbReference type="EMBL" id="URD82767.1"/>
    </source>
</evidence>
<evidence type="ECO:0000313" key="2">
    <source>
        <dbReference type="Proteomes" id="UP001055439"/>
    </source>
</evidence>
<accession>A0A9E7EVG6</accession>
<name>A0A9E7EVG6_9LILI</name>
<sequence length="109" mass="11834">MFDGLMKSGFGSARAVPARSGRITAYLNGGEAKEEPGANAGKRGGSSIALLLLLFPCGISLDTSCSCRSITGVFLFEVIDLFQLFFLAHFIVLLPERGLCWFLEDLWLN</sequence>
<dbReference type="AlphaFoldDB" id="A0A9E7EVG6"/>
<dbReference type="Proteomes" id="UP001055439">
    <property type="component" value="Chromosome 10"/>
</dbReference>
<dbReference type="EMBL" id="CP097503">
    <property type="protein sequence ID" value="URD82767.1"/>
    <property type="molecule type" value="Genomic_DNA"/>
</dbReference>
<organism evidence="1 2">
    <name type="scientific">Musa troglodytarum</name>
    <name type="common">fe'i banana</name>
    <dbReference type="NCBI Taxonomy" id="320322"/>
    <lineage>
        <taxon>Eukaryota</taxon>
        <taxon>Viridiplantae</taxon>
        <taxon>Streptophyta</taxon>
        <taxon>Embryophyta</taxon>
        <taxon>Tracheophyta</taxon>
        <taxon>Spermatophyta</taxon>
        <taxon>Magnoliopsida</taxon>
        <taxon>Liliopsida</taxon>
        <taxon>Zingiberales</taxon>
        <taxon>Musaceae</taxon>
        <taxon>Musa</taxon>
    </lineage>
</organism>
<reference evidence="1" key="1">
    <citation type="submission" date="2022-05" db="EMBL/GenBank/DDBJ databases">
        <title>The Musa troglodytarum L. genome provides insights into the mechanism of non-climacteric behaviour and enrichment of carotenoids.</title>
        <authorList>
            <person name="Wang J."/>
        </authorList>
    </citation>
    <scope>NUCLEOTIDE SEQUENCE</scope>
    <source>
        <tissue evidence="1">Leaf</tissue>
    </source>
</reference>
<protein>
    <submittedName>
        <fullName evidence="1">Uncharacterized protein</fullName>
    </submittedName>
</protein>
<proteinExistence type="predicted"/>
<keyword evidence="2" id="KW-1185">Reference proteome</keyword>
<gene>
    <name evidence="1" type="ORF">MUK42_09423</name>
</gene>